<dbReference type="EMBL" id="VXIV02002585">
    <property type="protein sequence ID" value="KAF6024396.1"/>
    <property type="molecule type" value="Genomic_DNA"/>
</dbReference>
<sequence length="108" mass="11974">MVQSAKGCIKIDEVDISTLGLHDLRCRLTILPQDPVLFSGSFRDNLDPFGSYTDSRLWEVLSQCQLKEYVSHQPGQLTAECGEGGKNLSRTQASCLPMYDIQLLVLIG</sequence>
<name>A0A7J7JFJ6_BUGNE</name>
<evidence type="ECO:0000313" key="4">
    <source>
        <dbReference type="Proteomes" id="UP000593567"/>
    </source>
</evidence>
<protein>
    <submittedName>
        <fullName evidence="3">ABCC3</fullName>
    </submittedName>
</protein>
<gene>
    <name evidence="3" type="ORF">EB796_017308</name>
</gene>
<comment type="caution">
    <text evidence="3">The sequence shown here is derived from an EMBL/GenBank/DDBJ whole genome shotgun (WGS) entry which is preliminary data.</text>
</comment>
<reference evidence="3" key="1">
    <citation type="submission" date="2020-06" db="EMBL/GenBank/DDBJ databases">
        <title>Draft genome of Bugula neritina, a colonial animal packing powerful symbionts and potential medicines.</title>
        <authorList>
            <person name="Rayko M."/>
        </authorList>
    </citation>
    <scope>NUCLEOTIDE SEQUENCE [LARGE SCALE GENOMIC DNA]</scope>
    <source>
        <strain evidence="3">Kwan_BN1</strain>
    </source>
</reference>
<dbReference type="Gene3D" id="3.40.50.300">
    <property type="entry name" value="P-loop containing nucleotide triphosphate hydrolases"/>
    <property type="match status" value="1"/>
</dbReference>
<dbReference type="GO" id="GO:0042626">
    <property type="term" value="F:ATPase-coupled transmembrane transporter activity"/>
    <property type="evidence" value="ECO:0007669"/>
    <property type="project" value="TreeGrafter"/>
</dbReference>
<proteinExistence type="predicted"/>
<evidence type="ECO:0000256" key="1">
    <source>
        <dbReference type="ARBA" id="ARBA00022741"/>
    </source>
</evidence>
<dbReference type="InterPro" id="IPR027417">
    <property type="entry name" value="P-loop_NTPase"/>
</dbReference>
<evidence type="ECO:0000256" key="2">
    <source>
        <dbReference type="ARBA" id="ARBA00022840"/>
    </source>
</evidence>
<dbReference type="PANTHER" id="PTHR24223">
    <property type="entry name" value="ATP-BINDING CASSETTE SUB-FAMILY C"/>
    <property type="match status" value="1"/>
</dbReference>
<dbReference type="Proteomes" id="UP000593567">
    <property type="component" value="Unassembled WGS sequence"/>
</dbReference>
<dbReference type="OrthoDB" id="6500128at2759"/>
<accession>A0A7J7JFJ6</accession>
<dbReference type="GO" id="GO:0005524">
    <property type="term" value="F:ATP binding"/>
    <property type="evidence" value="ECO:0007669"/>
    <property type="project" value="UniProtKB-KW"/>
</dbReference>
<dbReference type="SUPFAM" id="SSF52540">
    <property type="entry name" value="P-loop containing nucleoside triphosphate hydrolases"/>
    <property type="match status" value="1"/>
</dbReference>
<dbReference type="GO" id="GO:0016020">
    <property type="term" value="C:membrane"/>
    <property type="evidence" value="ECO:0007669"/>
    <property type="project" value="TreeGrafter"/>
</dbReference>
<dbReference type="AlphaFoldDB" id="A0A7J7JFJ6"/>
<organism evidence="3 4">
    <name type="scientific">Bugula neritina</name>
    <name type="common">Brown bryozoan</name>
    <name type="synonym">Sertularia neritina</name>
    <dbReference type="NCBI Taxonomy" id="10212"/>
    <lineage>
        <taxon>Eukaryota</taxon>
        <taxon>Metazoa</taxon>
        <taxon>Spiralia</taxon>
        <taxon>Lophotrochozoa</taxon>
        <taxon>Bryozoa</taxon>
        <taxon>Gymnolaemata</taxon>
        <taxon>Cheilostomatida</taxon>
        <taxon>Flustrina</taxon>
        <taxon>Buguloidea</taxon>
        <taxon>Bugulidae</taxon>
        <taxon>Bugula</taxon>
    </lineage>
</organism>
<keyword evidence="2" id="KW-0067">ATP-binding</keyword>
<keyword evidence="1" id="KW-0547">Nucleotide-binding</keyword>
<evidence type="ECO:0000313" key="3">
    <source>
        <dbReference type="EMBL" id="KAF6024396.1"/>
    </source>
</evidence>
<keyword evidence="4" id="KW-1185">Reference proteome</keyword>
<dbReference type="InterPro" id="IPR050173">
    <property type="entry name" value="ABC_transporter_C-like"/>
</dbReference>